<organism evidence="1">
    <name type="scientific">Myoviridae sp. ctKkB1</name>
    <dbReference type="NCBI Taxonomy" id="2825081"/>
    <lineage>
        <taxon>Viruses</taxon>
        <taxon>Duplodnaviria</taxon>
        <taxon>Heunggongvirae</taxon>
        <taxon>Uroviricota</taxon>
        <taxon>Caudoviricetes</taxon>
    </lineage>
</organism>
<protein>
    <submittedName>
        <fullName evidence="1">Uncharacterized protein</fullName>
    </submittedName>
</protein>
<sequence>MTENLKPRYRALKDAMTDGDPLDITSTMIGLSTALAQEILQLVPCGTLTAPAITAACRIAENVIKTQPQIWAETAVGAEKSIYNFVTSEMLITAVQLPEVDAND</sequence>
<accession>A0A8S5V4A7</accession>
<dbReference type="EMBL" id="BK016195">
    <property type="protein sequence ID" value="DAG01594.1"/>
    <property type="molecule type" value="Genomic_DNA"/>
</dbReference>
<proteinExistence type="predicted"/>
<reference evidence="1" key="1">
    <citation type="journal article" date="2021" name="Proc. Natl. Acad. Sci. U.S.A.">
        <title>A Catalog of Tens of Thousands of Viruses from Human Metagenomes Reveals Hidden Associations with Chronic Diseases.</title>
        <authorList>
            <person name="Tisza M.J."/>
            <person name="Buck C.B."/>
        </authorList>
    </citation>
    <scope>NUCLEOTIDE SEQUENCE</scope>
    <source>
        <strain evidence="1">CtKkB1</strain>
    </source>
</reference>
<name>A0A8S5V4A7_9CAUD</name>
<evidence type="ECO:0000313" key="1">
    <source>
        <dbReference type="EMBL" id="DAG01594.1"/>
    </source>
</evidence>
<dbReference type="PROSITE" id="PS00387">
    <property type="entry name" value="PPASE"/>
    <property type="match status" value="1"/>
</dbReference>